<dbReference type="RefSeq" id="WP_095511066.1">
    <property type="nucleotide sequence ID" value="NZ_MQWD01000001.1"/>
</dbReference>
<evidence type="ECO:0000256" key="11">
    <source>
        <dbReference type="SAM" id="MobiDB-lite"/>
    </source>
</evidence>
<comment type="subcellular location">
    <subcellularLocation>
        <location evidence="1 10">Cell membrane</location>
        <topology evidence="1 10">Multi-pass membrane protein</topology>
    </subcellularLocation>
</comment>
<dbReference type="GO" id="GO:0005886">
    <property type="term" value="C:plasma membrane"/>
    <property type="evidence" value="ECO:0007669"/>
    <property type="project" value="UniProtKB-SubCell"/>
</dbReference>
<keyword evidence="13" id="KW-1185">Reference proteome</keyword>
<dbReference type="GO" id="GO:0043952">
    <property type="term" value="P:protein transport by the Sec complex"/>
    <property type="evidence" value="ECO:0007669"/>
    <property type="project" value="TreeGrafter"/>
</dbReference>
<accession>A0A271J2A7</accession>
<reference evidence="12 13" key="1">
    <citation type="submission" date="2016-11" db="EMBL/GenBank/DDBJ databases">
        <title>Study of marine rhodopsin-containing bacteria.</title>
        <authorList>
            <person name="Yoshizawa S."/>
            <person name="Kumagai Y."/>
            <person name="Kogure K."/>
        </authorList>
    </citation>
    <scope>NUCLEOTIDE SEQUENCE [LARGE SCALE GENOMIC DNA]</scope>
    <source>
        <strain evidence="12 13">SAORIC-28</strain>
    </source>
</reference>
<comment type="caution">
    <text evidence="12">The sequence shown here is derived from an EMBL/GenBank/DDBJ whole genome shotgun (WGS) entry which is preliminary data.</text>
</comment>
<organism evidence="12 13">
    <name type="scientific">Rubrivirga marina</name>
    <dbReference type="NCBI Taxonomy" id="1196024"/>
    <lineage>
        <taxon>Bacteria</taxon>
        <taxon>Pseudomonadati</taxon>
        <taxon>Rhodothermota</taxon>
        <taxon>Rhodothermia</taxon>
        <taxon>Rhodothermales</taxon>
        <taxon>Rubricoccaceae</taxon>
        <taxon>Rubrivirga</taxon>
    </lineage>
</organism>
<keyword evidence="9 10" id="KW-0472">Membrane</keyword>
<evidence type="ECO:0000256" key="4">
    <source>
        <dbReference type="ARBA" id="ARBA00022475"/>
    </source>
</evidence>
<dbReference type="GO" id="GO:0065002">
    <property type="term" value="P:intracellular protein transmembrane transport"/>
    <property type="evidence" value="ECO:0007669"/>
    <property type="project" value="TreeGrafter"/>
</dbReference>
<dbReference type="GO" id="GO:0015450">
    <property type="term" value="F:protein-transporting ATPase activity"/>
    <property type="evidence" value="ECO:0007669"/>
    <property type="project" value="UniProtKB-UniRule"/>
</dbReference>
<gene>
    <name evidence="12" type="ORF">BSZ37_13615</name>
</gene>
<dbReference type="PANTHER" id="PTHR34182">
    <property type="entry name" value="PROTEIN-EXPORT MEMBRANE PROTEIN SECG"/>
    <property type="match status" value="1"/>
</dbReference>
<keyword evidence="3 10" id="KW-0813">Transport</keyword>
<dbReference type="PANTHER" id="PTHR34182:SF1">
    <property type="entry name" value="PROTEIN-EXPORT MEMBRANE PROTEIN SECG"/>
    <property type="match status" value="1"/>
</dbReference>
<dbReference type="PRINTS" id="PR01651">
    <property type="entry name" value="SECGEXPORT"/>
</dbReference>
<comment type="function">
    <text evidence="10">Involved in protein export. Participates in an early event of protein translocation.</text>
</comment>
<keyword evidence="7 10" id="KW-1133">Transmembrane helix</keyword>
<feature type="region of interest" description="Disordered" evidence="11">
    <location>
        <begin position="94"/>
        <end position="126"/>
    </location>
</feature>
<protein>
    <recommendedName>
        <fullName evidence="10">Protein-export membrane protein SecG</fullName>
    </recommendedName>
</protein>
<keyword evidence="4 10" id="KW-1003">Cell membrane</keyword>
<dbReference type="AlphaFoldDB" id="A0A271J2A7"/>
<comment type="similarity">
    <text evidence="2 10">Belongs to the SecG family.</text>
</comment>
<evidence type="ECO:0000256" key="2">
    <source>
        <dbReference type="ARBA" id="ARBA00008445"/>
    </source>
</evidence>
<evidence type="ECO:0000256" key="3">
    <source>
        <dbReference type="ARBA" id="ARBA00022448"/>
    </source>
</evidence>
<dbReference type="OrthoDB" id="1122493at2"/>
<keyword evidence="8 10" id="KW-0811">Translocation</keyword>
<dbReference type="Proteomes" id="UP000216339">
    <property type="component" value="Unassembled WGS sequence"/>
</dbReference>
<evidence type="ECO:0000256" key="10">
    <source>
        <dbReference type="RuleBase" id="RU365087"/>
    </source>
</evidence>
<name>A0A271J2A7_9BACT</name>
<dbReference type="Pfam" id="PF03840">
    <property type="entry name" value="SecG"/>
    <property type="match status" value="1"/>
</dbReference>
<dbReference type="InterPro" id="IPR004692">
    <property type="entry name" value="SecG"/>
</dbReference>
<comment type="caution">
    <text evidence="10">Lacks conserved residue(s) required for the propagation of feature annotation.</text>
</comment>
<evidence type="ECO:0000256" key="5">
    <source>
        <dbReference type="ARBA" id="ARBA00022692"/>
    </source>
</evidence>
<evidence type="ECO:0000256" key="6">
    <source>
        <dbReference type="ARBA" id="ARBA00022927"/>
    </source>
</evidence>
<evidence type="ECO:0000256" key="8">
    <source>
        <dbReference type="ARBA" id="ARBA00023010"/>
    </source>
</evidence>
<dbReference type="NCBIfam" id="TIGR00810">
    <property type="entry name" value="secG"/>
    <property type="match status" value="1"/>
</dbReference>
<evidence type="ECO:0000313" key="13">
    <source>
        <dbReference type="Proteomes" id="UP000216339"/>
    </source>
</evidence>
<dbReference type="GO" id="GO:0009306">
    <property type="term" value="P:protein secretion"/>
    <property type="evidence" value="ECO:0007669"/>
    <property type="project" value="UniProtKB-UniRule"/>
</dbReference>
<evidence type="ECO:0000256" key="7">
    <source>
        <dbReference type="ARBA" id="ARBA00022989"/>
    </source>
</evidence>
<proteinExistence type="inferred from homology"/>
<evidence type="ECO:0000256" key="1">
    <source>
        <dbReference type="ARBA" id="ARBA00004651"/>
    </source>
</evidence>
<keyword evidence="6 10" id="KW-0653">Protein transport</keyword>
<feature type="compositionally biased region" description="Low complexity" evidence="11">
    <location>
        <begin position="94"/>
        <end position="118"/>
    </location>
</feature>
<keyword evidence="5 10" id="KW-0812">Transmembrane</keyword>
<sequence length="126" mass="12900">MFYFLIVLILIIAILMGITVLLQSGKGGGLAGIASGGQTTQILGARQAPDFLEKATWSLGWTFLALCLITTFFIPRAGGGGSILQERAGELPSAAPAPIEAPAQGGELPTANPATPTAPDVPPTQE</sequence>
<evidence type="ECO:0000313" key="12">
    <source>
        <dbReference type="EMBL" id="PAP77398.1"/>
    </source>
</evidence>
<feature type="transmembrane region" description="Helical" evidence="10">
    <location>
        <begin position="55"/>
        <end position="74"/>
    </location>
</feature>
<evidence type="ECO:0000256" key="9">
    <source>
        <dbReference type="ARBA" id="ARBA00023136"/>
    </source>
</evidence>
<dbReference type="EMBL" id="MQWD01000001">
    <property type="protein sequence ID" value="PAP77398.1"/>
    <property type="molecule type" value="Genomic_DNA"/>
</dbReference>